<evidence type="ECO:0000313" key="2">
    <source>
        <dbReference type="EMBL" id="MBW47045.1"/>
    </source>
</evidence>
<accession>A0A2M4B1Z8</accession>
<sequence length="146" mass="16032">MISIGSRAFAPAGCLSFCSFLLAEAAQGSGDYVMPSHLPMHFTHFPSAISSPIIQSILPLFQYKYRNSNDSSFQSISFVYPKALHRGWPPFATFKLPSTSCSQRSISVCSAKIVGLVRSLCDRSSLSFALLTPRLNLCSVLEPSFW</sequence>
<proteinExistence type="predicted"/>
<keyword evidence="1" id="KW-0732">Signal</keyword>
<organism evidence="2">
    <name type="scientific">Anopheles triannulatus</name>
    <dbReference type="NCBI Taxonomy" id="58253"/>
    <lineage>
        <taxon>Eukaryota</taxon>
        <taxon>Metazoa</taxon>
        <taxon>Ecdysozoa</taxon>
        <taxon>Arthropoda</taxon>
        <taxon>Hexapoda</taxon>
        <taxon>Insecta</taxon>
        <taxon>Pterygota</taxon>
        <taxon>Neoptera</taxon>
        <taxon>Endopterygota</taxon>
        <taxon>Diptera</taxon>
        <taxon>Nematocera</taxon>
        <taxon>Culicoidea</taxon>
        <taxon>Culicidae</taxon>
        <taxon>Anophelinae</taxon>
        <taxon>Anopheles</taxon>
    </lineage>
</organism>
<dbReference type="EMBL" id="GGFK01013724">
    <property type="protein sequence ID" value="MBW47045.1"/>
    <property type="molecule type" value="Transcribed_RNA"/>
</dbReference>
<reference evidence="2" key="1">
    <citation type="submission" date="2018-01" db="EMBL/GenBank/DDBJ databases">
        <title>An insight into the sialome of Amazonian anophelines.</title>
        <authorList>
            <person name="Ribeiro J.M."/>
            <person name="Scarpassa V."/>
            <person name="Calvo E."/>
        </authorList>
    </citation>
    <scope>NUCLEOTIDE SEQUENCE</scope>
    <source>
        <tissue evidence="2">Salivary glands</tissue>
    </source>
</reference>
<evidence type="ECO:0000256" key="1">
    <source>
        <dbReference type="SAM" id="SignalP"/>
    </source>
</evidence>
<name>A0A2M4B1Z8_9DIPT</name>
<feature type="signal peptide" evidence="1">
    <location>
        <begin position="1"/>
        <end position="25"/>
    </location>
</feature>
<protein>
    <submittedName>
        <fullName evidence="2">Putative secreted protein</fullName>
    </submittedName>
</protein>
<dbReference type="AlphaFoldDB" id="A0A2M4B1Z8"/>
<feature type="chain" id="PRO_5014818021" evidence="1">
    <location>
        <begin position="26"/>
        <end position="146"/>
    </location>
</feature>